<dbReference type="KEGG" id="mpec:B9O19_01186"/>
<dbReference type="Pfam" id="PF01381">
    <property type="entry name" value="HTH_3"/>
    <property type="match status" value="1"/>
</dbReference>
<protein>
    <submittedName>
        <fullName evidence="3">Transcriptional regulator, XRE family</fullName>
    </submittedName>
</protein>
<feature type="domain" description="HTH cro/C1-type" evidence="2">
    <location>
        <begin position="5"/>
        <end position="59"/>
    </location>
</feature>
<dbReference type="InterPro" id="IPR001387">
    <property type="entry name" value="Cro/C1-type_HTH"/>
</dbReference>
<dbReference type="PANTHER" id="PTHR46558:SF11">
    <property type="entry name" value="HTH-TYPE TRANSCRIPTIONAL REGULATOR XRE"/>
    <property type="match status" value="1"/>
</dbReference>
<gene>
    <name evidence="3" type="ORF">B9O19_01186</name>
</gene>
<dbReference type="SMART" id="SM00530">
    <property type="entry name" value="HTH_XRE"/>
    <property type="match status" value="1"/>
</dbReference>
<organism evidence="3 4">
    <name type="scientific">Monoglobus pectinilyticus</name>
    <dbReference type="NCBI Taxonomy" id="1981510"/>
    <lineage>
        <taxon>Bacteria</taxon>
        <taxon>Bacillati</taxon>
        <taxon>Bacillota</taxon>
        <taxon>Clostridia</taxon>
        <taxon>Monoglobales</taxon>
        <taxon>Monoglobaceae</taxon>
        <taxon>Monoglobus</taxon>
    </lineage>
</organism>
<evidence type="ECO:0000259" key="2">
    <source>
        <dbReference type="PROSITE" id="PS50943"/>
    </source>
</evidence>
<accession>A0A2K9P276</accession>
<name>A0A2K9P276_9FIRM</name>
<dbReference type="Gene3D" id="1.10.260.40">
    <property type="entry name" value="lambda repressor-like DNA-binding domains"/>
    <property type="match status" value="1"/>
</dbReference>
<dbReference type="PANTHER" id="PTHR46558">
    <property type="entry name" value="TRACRIPTIONAL REGULATORY PROTEIN-RELATED-RELATED"/>
    <property type="match status" value="1"/>
</dbReference>
<dbReference type="AlphaFoldDB" id="A0A2K9P276"/>
<keyword evidence="1" id="KW-0238">DNA-binding</keyword>
<dbReference type="Proteomes" id="UP000235589">
    <property type="component" value="Chromosome"/>
</dbReference>
<evidence type="ECO:0000256" key="1">
    <source>
        <dbReference type="ARBA" id="ARBA00023125"/>
    </source>
</evidence>
<evidence type="ECO:0000313" key="4">
    <source>
        <dbReference type="Proteomes" id="UP000235589"/>
    </source>
</evidence>
<dbReference type="GeneID" id="98062592"/>
<dbReference type="OrthoDB" id="1786861at2"/>
<dbReference type="EMBL" id="CP020991">
    <property type="protein sequence ID" value="AUO19347.1"/>
    <property type="molecule type" value="Genomic_DNA"/>
</dbReference>
<dbReference type="SUPFAM" id="SSF47413">
    <property type="entry name" value="lambda repressor-like DNA-binding domains"/>
    <property type="match status" value="1"/>
</dbReference>
<sequence>MNYRIRDLREDKDLTQTDIANLLNIHQTTYSSYELGDLNIPVSVLNKLADFYKTSIDYLVGRTDEKKPYPRGKSKK</sequence>
<proteinExistence type="predicted"/>
<dbReference type="GO" id="GO:0003677">
    <property type="term" value="F:DNA binding"/>
    <property type="evidence" value="ECO:0007669"/>
    <property type="project" value="UniProtKB-KW"/>
</dbReference>
<dbReference type="InterPro" id="IPR010982">
    <property type="entry name" value="Lambda_DNA-bd_dom_sf"/>
</dbReference>
<keyword evidence="4" id="KW-1185">Reference proteome</keyword>
<reference evidence="3 4" key="1">
    <citation type="submission" date="2017-04" db="EMBL/GenBank/DDBJ databases">
        <title>Monoglobus pectinilyticus 14 draft genome.</title>
        <authorList>
            <person name="Kim C."/>
            <person name="Rosendale D.I."/>
            <person name="Kelly W.J."/>
            <person name="Tannock G.W."/>
            <person name="Patchett M.L."/>
            <person name="Jordens J.Z."/>
        </authorList>
    </citation>
    <scope>NUCLEOTIDE SEQUENCE [LARGE SCALE GENOMIC DNA]</scope>
    <source>
        <strain evidence="3 4">14</strain>
    </source>
</reference>
<dbReference type="CDD" id="cd00093">
    <property type="entry name" value="HTH_XRE"/>
    <property type="match status" value="1"/>
</dbReference>
<dbReference type="RefSeq" id="WP_102365559.1">
    <property type="nucleotide sequence ID" value="NZ_CP020991.1"/>
</dbReference>
<evidence type="ECO:0000313" key="3">
    <source>
        <dbReference type="EMBL" id="AUO19347.1"/>
    </source>
</evidence>
<dbReference type="PROSITE" id="PS50943">
    <property type="entry name" value="HTH_CROC1"/>
    <property type="match status" value="1"/>
</dbReference>